<feature type="region of interest" description="Disordered" evidence="1">
    <location>
        <begin position="36"/>
        <end position="93"/>
    </location>
</feature>
<accession>A0A8E2B2Q9</accession>
<evidence type="ECO:0000313" key="2">
    <source>
        <dbReference type="EMBL" id="MBB2500251.1"/>
    </source>
</evidence>
<dbReference type="EMBL" id="JACJHR010000016">
    <property type="protein sequence ID" value="MBB2500251.1"/>
    <property type="molecule type" value="Genomic_DNA"/>
</dbReference>
<reference evidence="2 3" key="1">
    <citation type="submission" date="2020-08" db="EMBL/GenBank/DDBJ databases">
        <title>Amycolatopsis echigonensis JCM 21831.</title>
        <authorList>
            <person name="Tedsree N."/>
            <person name="Kuncharoen N."/>
            <person name="Likhitwitayawuid K."/>
            <person name="Tanasupawat S."/>
        </authorList>
    </citation>
    <scope>NUCLEOTIDE SEQUENCE [LARGE SCALE GENOMIC DNA]</scope>
    <source>
        <strain evidence="2 3">JCM 21831</strain>
    </source>
</reference>
<feature type="compositionally biased region" description="Low complexity" evidence="1">
    <location>
        <begin position="70"/>
        <end position="79"/>
    </location>
</feature>
<sequence>MGLIRKTLMLGTGGLVRGSSKKQRVAKAQLNELRKQTRLAESQAGANDAQGSGYAPGTLGDRLHQRRQAKQAAPASAGAPPAPEPGWYPAAQYPGHSQWWDGGRWTDAFNPPLP</sequence>
<protein>
    <submittedName>
        <fullName evidence="2">DUF2510 domain-containing protein</fullName>
    </submittedName>
</protein>
<gene>
    <name evidence="2" type="ORF">H5411_14095</name>
</gene>
<proteinExistence type="predicted"/>
<comment type="caution">
    <text evidence="2">The sequence shown here is derived from an EMBL/GenBank/DDBJ whole genome shotgun (WGS) entry which is preliminary data.</text>
</comment>
<evidence type="ECO:0000313" key="3">
    <source>
        <dbReference type="Proteomes" id="UP000550260"/>
    </source>
</evidence>
<dbReference type="Proteomes" id="UP000550260">
    <property type="component" value="Unassembled WGS sequence"/>
</dbReference>
<evidence type="ECO:0000256" key="1">
    <source>
        <dbReference type="SAM" id="MobiDB-lite"/>
    </source>
</evidence>
<dbReference type="AlphaFoldDB" id="A0A8E2B2Q9"/>
<organism evidence="2 3">
    <name type="scientific">Amycolatopsis echigonensis</name>
    <dbReference type="NCBI Taxonomy" id="2576905"/>
    <lineage>
        <taxon>Bacteria</taxon>
        <taxon>Bacillati</taxon>
        <taxon>Actinomycetota</taxon>
        <taxon>Actinomycetes</taxon>
        <taxon>Pseudonocardiales</taxon>
        <taxon>Pseudonocardiaceae</taxon>
        <taxon>Amycolatopsis</taxon>
    </lineage>
</organism>
<name>A0A8E2B2Q9_9PSEU</name>